<accession>A0ABQ1LVH0</accession>
<dbReference type="Proteomes" id="UP000602004">
    <property type="component" value="Unassembled WGS sequence"/>
</dbReference>
<evidence type="ECO:0008006" key="4">
    <source>
        <dbReference type="Google" id="ProtNLM"/>
    </source>
</evidence>
<reference evidence="3" key="1">
    <citation type="journal article" date="2019" name="Int. J. Syst. Evol. Microbiol.">
        <title>The Global Catalogue of Microorganisms (GCM) 10K type strain sequencing project: providing services to taxonomists for standard genome sequencing and annotation.</title>
        <authorList>
            <consortium name="The Broad Institute Genomics Platform"/>
            <consortium name="The Broad Institute Genome Sequencing Center for Infectious Disease"/>
            <person name="Wu L."/>
            <person name="Ma J."/>
        </authorList>
    </citation>
    <scope>NUCLEOTIDE SEQUENCE [LARGE SCALE GENOMIC DNA]</scope>
    <source>
        <strain evidence="3">CGMCC 1.15103</strain>
    </source>
</reference>
<gene>
    <name evidence="2" type="ORF">GCM10011400_16570</name>
</gene>
<dbReference type="InterPro" id="IPR016024">
    <property type="entry name" value="ARM-type_fold"/>
</dbReference>
<comment type="function">
    <text evidence="1">Catalyzes the hydroxylation of the N(6)-(4-aminobutyl)-L-lysine intermediate produced by deoxyhypusine synthase/DHPS on a critical lysine of the eukaryotic translation initiation factor 5A/eIF-5A. This is the second step of the post-translational modification of that lysine into an unusual amino acid residue named hypusine. Hypusination is unique to mature eIF-5A factor and is essential for its function.</text>
</comment>
<sequence length="355" mass="36824">MLEQRIEHTCFTPDTIQLMTDISLPLTFDPDSLDPEAAALLPRLASADAAVRRIALLALADLEDEAVLGPIVTALRSDVSSEVRAQAAEVLGAWERADAVAALCEALADRAEDVREAAAQSLSNLKDPESGPLLAPWTAHGDPFVRQAALRGLRELRYAGALEPALAALAANEYIVRLEAVSVLGWLKNEHALGPLTAAAAQDPSAAVRRAAIGALGIGAAATDDIIAALLSALGDAAWQVREEAAATLGKLRAPGARDALIAALDDDYWQVRLQAVRALGKLGDANASAISTASTAVAALLTHAISNLRKEAALSLGELGDAASLPALQVAATDPDPEVRKAARIALAQIDKAN</sequence>
<dbReference type="Gene3D" id="1.25.10.10">
    <property type="entry name" value="Leucine-rich Repeat Variant"/>
    <property type="match status" value="4"/>
</dbReference>
<organism evidence="2 3">
    <name type="scientific">Paraburkholderia caffeinilytica</name>
    <dbReference type="NCBI Taxonomy" id="1761016"/>
    <lineage>
        <taxon>Bacteria</taxon>
        <taxon>Pseudomonadati</taxon>
        <taxon>Pseudomonadota</taxon>
        <taxon>Betaproteobacteria</taxon>
        <taxon>Burkholderiales</taxon>
        <taxon>Burkholderiaceae</taxon>
        <taxon>Paraburkholderia</taxon>
    </lineage>
</organism>
<dbReference type="PROSITE" id="PS50077">
    <property type="entry name" value="HEAT_REPEAT"/>
    <property type="match status" value="1"/>
</dbReference>
<name>A0ABQ1LVH0_9BURK</name>
<keyword evidence="3" id="KW-1185">Reference proteome</keyword>
<evidence type="ECO:0000256" key="1">
    <source>
        <dbReference type="ARBA" id="ARBA00045876"/>
    </source>
</evidence>
<dbReference type="InterPro" id="IPR011989">
    <property type="entry name" value="ARM-like"/>
</dbReference>
<dbReference type="SMART" id="SM00567">
    <property type="entry name" value="EZ_HEAT"/>
    <property type="match status" value="9"/>
</dbReference>
<evidence type="ECO:0000313" key="2">
    <source>
        <dbReference type="EMBL" id="GGC30559.1"/>
    </source>
</evidence>
<dbReference type="InterPro" id="IPR021133">
    <property type="entry name" value="HEAT_type_2"/>
</dbReference>
<dbReference type="SUPFAM" id="SSF48371">
    <property type="entry name" value="ARM repeat"/>
    <property type="match status" value="1"/>
</dbReference>
<dbReference type="EMBL" id="BMHL01000002">
    <property type="protein sequence ID" value="GGC30559.1"/>
    <property type="molecule type" value="Genomic_DNA"/>
</dbReference>
<dbReference type="PANTHER" id="PTHR12697">
    <property type="entry name" value="PBS LYASE HEAT-LIKE PROTEIN"/>
    <property type="match status" value="1"/>
</dbReference>
<dbReference type="InterPro" id="IPR004155">
    <property type="entry name" value="PBS_lyase_HEAT"/>
</dbReference>
<comment type="caution">
    <text evidence="2">The sequence shown here is derived from an EMBL/GenBank/DDBJ whole genome shotgun (WGS) entry which is preliminary data.</text>
</comment>
<protein>
    <recommendedName>
        <fullName evidence="4">PBS lyase</fullName>
    </recommendedName>
</protein>
<proteinExistence type="predicted"/>
<dbReference type="Pfam" id="PF13646">
    <property type="entry name" value="HEAT_2"/>
    <property type="match status" value="3"/>
</dbReference>
<dbReference type="PANTHER" id="PTHR12697:SF5">
    <property type="entry name" value="DEOXYHYPUSINE HYDROXYLASE"/>
    <property type="match status" value="1"/>
</dbReference>
<evidence type="ECO:0000313" key="3">
    <source>
        <dbReference type="Proteomes" id="UP000602004"/>
    </source>
</evidence>